<dbReference type="SMART" id="SM00257">
    <property type="entry name" value="LysM"/>
    <property type="match status" value="1"/>
</dbReference>
<dbReference type="Proteomes" id="UP001501371">
    <property type="component" value="Unassembled WGS sequence"/>
</dbReference>
<accession>A0ABN1V0U4</accession>
<evidence type="ECO:0000259" key="2">
    <source>
        <dbReference type="PROSITE" id="PS51782"/>
    </source>
</evidence>
<dbReference type="InterPro" id="IPR018392">
    <property type="entry name" value="LysM"/>
</dbReference>
<evidence type="ECO:0000256" key="1">
    <source>
        <dbReference type="SAM" id="MobiDB-lite"/>
    </source>
</evidence>
<dbReference type="SUPFAM" id="SSF54106">
    <property type="entry name" value="LysM domain"/>
    <property type="match status" value="1"/>
</dbReference>
<protein>
    <recommendedName>
        <fullName evidence="2">LysM domain-containing protein</fullName>
    </recommendedName>
</protein>
<reference evidence="3 4" key="1">
    <citation type="journal article" date="2019" name="Int. J. Syst. Evol. Microbiol.">
        <title>The Global Catalogue of Microorganisms (GCM) 10K type strain sequencing project: providing services to taxonomists for standard genome sequencing and annotation.</title>
        <authorList>
            <consortium name="The Broad Institute Genomics Platform"/>
            <consortium name="The Broad Institute Genome Sequencing Center for Infectious Disease"/>
            <person name="Wu L."/>
            <person name="Ma J."/>
        </authorList>
    </citation>
    <scope>NUCLEOTIDE SEQUENCE [LARGE SCALE GENOMIC DNA]</scope>
    <source>
        <strain evidence="3 4">JCM 12696</strain>
    </source>
</reference>
<evidence type="ECO:0000313" key="3">
    <source>
        <dbReference type="EMBL" id="GAA1179268.1"/>
    </source>
</evidence>
<feature type="region of interest" description="Disordered" evidence="1">
    <location>
        <begin position="1"/>
        <end position="22"/>
    </location>
</feature>
<comment type="caution">
    <text evidence="3">The sequence shown here is derived from an EMBL/GenBank/DDBJ whole genome shotgun (WGS) entry which is preliminary data.</text>
</comment>
<dbReference type="CDD" id="cd00118">
    <property type="entry name" value="LysM"/>
    <property type="match status" value="1"/>
</dbReference>
<evidence type="ECO:0000313" key="4">
    <source>
        <dbReference type="Proteomes" id="UP001501371"/>
    </source>
</evidence>
<keyword evidence="4" id="KW-1185">Reference proteome</keyword>
<feature type="domain" description="LysM" evidence="2">
    <location>
        <begin position="25"/>
        <end position="74"/>
    </location>
</feature>
<proteinExistence type="predicted"/>
<dbReference type="EMBL" id="BAAAKV010000036">
    <property type="protein sequence ID" value="GAA1179268.1"/>
    <property type="molecule type" value="Genomic_DNA"/>
</dbReference>
<dbReference type="Pfam" id="PF01476">
    <property type="entry name" value="LysM"/>
    <property type="match status" value="1"/>
</dbReference>
<dbReference type="PROSITE" id="PS51782">
    <property type="entry name" value="LYSM"/>
    <property type="match status" value="1"/>
</dbReference>
<feature type="compositionally biased region" description="Polar residues" evidence="1">
    <location>
        <begin position="1"/>
        <end position="15"/>
    </location>
</feature>
<dbReference type="InterPro" id="IPR036779">
    <property type="entry name" value="LysM_dom_sf"/>
</dbReference>
<dbReference type="Gene3D" id="3.10.350.10">
    <property type="entry name" value="LysM domain"/>
    <property type="match status" value="1"/>
</dbReference>
<gene>
    <name evidence="3" type="ORF">GCM10009654_40650</name>
</gene>
<sequence>MTGTNRPSSYGTVTPSRRPIPASANTYTVQAGDCLSVIAQRAGVKGGTQALYALNKKILVEGPDRIYPGQRLRLRA</sequence>
<name>A0ABN1V0U4_9ACTN</name>
<organism evidence="3 4">
    <name type="scientific">Streptomyces hebeiensis</name>
    <dbReference type="NCBI Taxonomy" id="229486"/>
    <lineage>
        <taxon>Bacteria</taxon>
        <taxon>Bacillati</taxon>
        <taxon>Actinomycetota</taxon>
        <taxon>Actinomycetes</taxon>
        <taxon>Kitasatosporales</taxon>
        <taxon>Streptomycetaceae</taxon>
        <taxon>Streptomyces</taxon>
    </lineage>
</organism>